<feature type="region of interest" description="Disordered" evidence="1">
    <location>
        <begin position="72"/>
        <end position="106"/>
    </location>
</feature>
<proteinExistence type="predicted"/>
<reference evidence="2" key="1">
    <citation type="submission" date="2020-11" db="EMBL/GenBank/DDBJ databases">
        <title>Sequencing the genomes of 1000 actinobacteria strains.</title>
        <authorList>
            <person name="Klenk H.-P."/>
        </authorList>
    </citation>
    <scope>NUCLEOTIDE SEQUENCE</scope>
    <source>
        <strain evidence="2">DSM 43175</strain>
    </source>
</reference>
<feature type="compositionally biased region" description="Basic and acidic residues" evidence="1">
    <location>
        <begin position="75"/>
        <end position="106"/>
    </location>
</feature>
<accession>A0A931DE98</accession>
<gene>
    <name evidence="2" type="ORF">IW256_001347</name>
</gene>
<dbReference type="AlphaFoldDB" id="A0A931DE98"/>
<sequence length="246" mass="26368">MTRRVVPVGEGVEICPDCGQGVIRRYLASTTRKDFWLCEECDAVWLPGQDRSVANFFYLTDLLPEEGNPWNAIERAADSPPSREESPSSREEALPSREEAPPSRDREEAVEALLDVARGGRLAGLALGMHRSDVLVVLGRPRVRAPGLVEAGDVSLAFEGDTLIGLAVRLRPGGVRWPGLTAVASPRPAPVPEAAALRALGDAGFGRTPGASPGDRGADFWGDGRRVRLEFADGLLSFVSVFRATG</sequence>
<dbReference type="EMBL" id="JADOUA010000001">
    <property type="protein sequence ID" value="MBG6087234.1"/>
    <property type="molecule type" value="Genomic_DNA"/>
</dbReference>
<dbReference type="Proteomes" id="UP000614047">
    <property type="component" value="Unassembled WGS sequence"/>
</dbReference>
<evidence type="ECO:0000256" key="1">
    <source>
        <dbReference type="SAM" id="MobiDB-lite"/>
    </source>
</evidence>
<protein>
    <submittedName>
        <fullName evidence="2">Uncharacterized protein</fullName>
    </submittedName>
</protein>
<name>A0A931DE98_9ACTN</name>
<evidence type="ECO:0000313" key="2">
    <source>
        <dbReference type="EMBL" id="MBG6087234.1"/>
    </source>
</evidence>
<keyword evidence="3" id="KW-1185">Reference proteome</keyword>
<evidence type="ECO:0000313" key="3">
    <source>
        <dbReference type="Proteomes" id="UP000614047"/>
    </source>
</evidence>
<comment type="caution">
    <text evidence="2">The sequence shown here is derived from an EMBL/GenBank/DDBJ whole genome shotgun (WGS) entry which is preliminary data.</text>
</comment>
<dbReference type="RefSeq" id="WP_197010127.1">
    <property type="nucleotide sequence ID" value="NZ_BAABES010000006.1"/>
</dbReference>
<organism evidence="2 3">
    <name type="scientific">Actinomadura viridis</name>
    <dbReference type="NCBI Taxonomy" id="58110"/>
    <lineage>
        <taxon>Bacteria</taxon>
        <taxon>Bacillati</taxon>
        <taxon>Actinomycetota</taxon>
        <taxon>Actinomycetes</taxon>
        <taxon>Streptosporangiales</taxon>
        <taxon>Thermomonosporaceae</taxon>
        <taxon>Actinomadura</taxon>
    </lineage>
</organism>